<name>A0A232EKX9_9HYME</name>
<keyword evidence="3" id="KW-1185">Reference proteome</keyword>
<evidence type="ECO:0000313" key="2">
    <source>
        <dbReference type="EMBL" id="OXU19010.1"/>
    </source>
</evidence>
<reference evidence="2 3" key="1">
    <citation type="journal article" date="2017" name="Curr. Biol.">
        <title>The Evolution of Venom by Co-option of Single-Copy Genes.</title>
        <authorList>
            <person name="Martinson E.O."/>
            <person name="Mrinalini"/>
            <person name="Kelkar Y.D."/>
            <person name="Chang C.H."/>
            <person name="Werren J.H."/>
        </authorList>
    </citation>
    <scope>NUCLEOTIDE SEQUENCE [LARGE SCALE GENOMIC DNA]</scope>
    <source>
        <strain evidence="2 3">Alberta</strain>
        <tissue evidence="2">Whole body</tissue>
    </source>
</reference>
<sequence length="160" mass="17736">MSDRNTKNLENKISSLQTRLDNFDAKIDNTLERLNVDEKNKKKLKNPLHSPQLTEELFAEFKDRTVRTKQIVINNLTSFLTTGGEVLIAVSKQLISTPIATSCICLGPTFVAISTGSLKVVVGVTFIPPNSPANVYELHAANAKEVSLKYSDHNILLKKN</sequence>
<protein>
    <submittedName>
        <fullName evidence="2">Uncharacterized protein</fullName>
    </submittedName>
</protein>
<evidence type="ECO:0000256" key="1">
    <source>
        <dbReference type="SAM" id="Coils"/>
    </source>
</evidence>
<dbReference type="EMBL" id="NNAY01003679">
    <property type="protein sequence ID" value="OXU19010.1"/>
    <property type="molecule type" value="Genomic_DNA"/>
</dbReference>
<keyword evidence="1" id="KW-0175">Coiled coil</keyword>
<dbReference type="Proteomes" id="UP000215335">
    <property type="component" value="Unassembled WGS sequence"/>
</dbReference>
<dbReference type="AlphaFoldDB" id="A0A232EKX9"/>
<evidence type="ECO:0000313" key="3">
    <source>
        <dbReference type="Proteomes" id="UP000215335"/>
    </source>
</evidence>
<organism evidence="2 3">
    <name type="scientific">Trichomalopsis sarcophagae</name>
    <dbReference type="NCBI Taxonomy" id="543379"/>
    <lineage>
        <taxon>Eukaryota</taxon>
        <taxon>Metazoa</taxon>
        <taxon>Ecdysozoa</taxon>
        <taxon>Arthropoda</taxon>
        <taxon>Hexapoda</taxon>
        <taxon>Insecta</taxon>
        <taxon>Pterygota</taxon>
        <taxon>Neoptera</taxon>
        <taxon>Endopterygota</taxon>
        <taxon>Hymenoptera</taxon>
        <taxon>Apocrita</taxon>
        <taxon>Proctotrupomorpha</taxon>
        <taxon>Chalcidoidea</taxon>
        <taxon>Pteromalidae</taxon>
        <taxon>Pteromalinae</taxon>
        <taxon>Trichomalopsis</taxon>
    </lineage>
</organism>
<proteinExistence type="predicted"/>
<feature type="coiled-coil region" evidence="1">
    <location>
        <begin position="6"/>
        <end position="33"/>
    </location>
</feature>
<gene>
    <name evidence="2" type="ORF">TSAR_004000</name>
</gene>
<accession>A0A232EKX9</accession>
<comment type="caution">
    <text evidence="2">The sequence shown here is derived from an EMBL/GenBank/DDBJ whole genome shotgun (WGS) entry which is preliminary data.</text>
</comment>